<sequence>MDPFLGTEALAAGSLTRYRLKTRFELVHRNVYALNREQLTPVQKARAAWLWSGRRGTLVGLSAAAVLGSRWIDARLPAELNQRSQHKTPGIVLRADTLGPDEIVTARGMPVTSPARTAFDLGRRRGLTLAVIRMDALMRATGATTSDIATLLTRHKGARGLVQLRRALELVDPASESPQESRTRLLLVKAGLPPERSQIDVFDRDGYHVGRVDMGWETWKVGVEYDGEQHWTNPEQYAHDIDRQAALEAEGWRIIRVSAEILRDRPTTIVSRVWLALRAAGAPVQPPNLNL</sequence>
<name>A0ABT8HGU8_MYCAO</name>
<dbReference type="InterPro" id="IPR011335">
    <property type="entry name" value="Restrct_endonuc-II-like"/>
</dbReference>
<protein>
    <submittedName>
        <fullName evidence="2">DUF559 domain-containing protein</fullName>
    </submittedName>
</protein>
<reference evidence="2" key="1">
    <citation type="submission" date="2023-07" db="EMBL/GenBank/DDBJ databases">
        <title>Degradation of tert-butanol by M. austroafricanum TBA100.</title>
        <authorList>
            <person name="Helbich S."/>
            <person name="Vainshtein Y."/>
        </authorList>
    </citation>
    <scope>NUCLEOTIDE SEQUENCE</scope>
    <source>
        <strain evidence="2">TBA100</strain>
    </source>
</reference>
<evidence type="ECO:0000313" key="3">
    <source>
        <dbReference type="Proteomes" id="UP001172687"/>
    </source>
</evidence>
<proteinExistence type="predicted"/>
<comment type="caution">
    <text evidence="2">The sequence shown here is derived from an EMBL/GenBank/DDBJ whole genome shotgun (WGS) entry which is preliminary data.</text>
</comment>
<organism evidence="2 3">
    <name type="scientific">Mycolicibacterium austroafricanum</name>
    <name type="common">Mycobacterium austroafricanum</name>
    <dbReference type="NCBI Taxonomy" id="39687"/>
    <lineage>
        <taxon>Bacteria</taxon>
        <taxon>Bacillati</taxon>
        <taxon>Actinomycetota</taxon>
        <taxon>Actinomycetes</taxon>
        <taxon>Mycobacteriales</taxon>
        <taxon>Mycobacteriaceae</taxon>
        <taxon>Mycolicibacterium</taxon>
    </lineage>
</organism>
<gene>
    <name evidence="2" type="ORF">QYF68_19515</name>
</gene>
<keyword evidence="3" id="KW-1185">Reference proteome</keyword>
<dbReference type="EMBL" id="JAUHTC010000065">
    <property type="protein sequence ID" value="MDN4519987.1"/>
    <property type="molecule type" value="Genomic_DNA"/>
</dbReference>
<dbReference type="SUPFAM" id="SSF52980">
    <property type="entry name" value="Restriction endonuclease-like"/>
    <property type="match status" value="1"/>
</dbReference>
<dbReference type="Pfam" id="PF04480">
    <property type="entry name" value="DUF559"/>
    <property type="match status" value="1"/>
</dbReference>
<dbReference type="InterPro" id="IPR007569">
    <property type="entry name" value="DUF559"/>
</dbReference>
<evidence type="ECO:0000259" key="1">
    <source>
        <dbReference type="Pfam" id="PF04480"/>
    </source>
</evidence>
<dbReference type="Gene3D" id="3.40.960.10">
    <property type="entry name" value="VSR Endonuclease"/>
    <property type="match status" value="1"/>
</dbReference>
<evidence type="ECO:0000313" key="2">
    <source>
        <dbReference type="EMBL" id="MDN4519987.1"/>
    </source>
</evidence>
<feature type="domain" description="DUF559" evidence="1">
    <location>
        <begin position="212"/>
        <end position="276"/>
    </location>
</feature>
<accession>A0ABT8HGU8</accession>
<dbReference type="RefSeq" id="WP_105386696.1">
    <property type="nucleotide sequence ID" value="NZ_CP070380.1"/>
</dbReference>
<dbReference type="Proteomes" id="UP001172687">
    <property type="component" value="Unassembled WGS sequence"/>
</dbReference>